<sequence length="883" mass="96806">MITRSTHIVDGLLALRSARAAAAMGGAIGREILTLPLLAGRLVGGFTTPAGTDVLYPAIQAALAAGGFQDIADIAGLPGMPRAVLQSLDSVWRTDLDLASLAHEAARFHDLALIEARIRESIPATHLLPRDLRDAAVKRANHARRLLGSVTLAGIVEVDPVWRPLLTAIVRVTDLSWDMPDGVEQPWFGGAIRKCAAPGPTQISAEASADPKSEVVEALRWARRLLSTGQVKAEDIAIAATSTQDWDDHFLAYARSAALPVHFSHGVPALSTADGQTCAALADILVKGLTQERVWRLIRRLPARPFARSLPEDWFAGIPRGAALRTLDQWREALTAARPRRAAAEPAEQTLLPILDLLARGPEAGSEAGTRLLSGASLTMWEEALRSAPPHAIALSLQALRVADQREPANSVVWCPASQLVSCPRPFTRLLGFTSRSWPRSDHDDPLIPHHMLERRKLHPVSTAERDRLHFEIIRAQSREQLVLSRAQRNARGGQLSPSTLWPGDLVVHKRDRVPEHAFSEADRLLARARDAGQLAHVRQAQLCWRNWQWRADLTAHDGLSNANHPAIEAALMRVQSTTSLQRLLRDPLGFVWRYALGWRSARQESDPLELDPTSFGELVHELISGAISALEPTPGFARASADEIDAAIEGSSAAILAAWPLQRSVPPSILWRHTVTEAARRTAKGLASDDPVRSDTRSWTEVPFGQIDPVAEQVPWEATLAVPIEPTGLVFGGRMDRLDIRATGDAARITDYKSIKPPPRAQRITLGQGRELQRVLYAIAVRTLLPEVRTVVARLIYLADDPATFELKGDELDDAVTHATGYLSAATAILRSGRIAPRWEKDAFYDDMRLALPADRETYLRRKASEFRAANQQLNKLWSAST</sequence>
<gene>
    <name evidence="2" type="ORF">AGR3A_pa70098</name>
</gene>
<dbReference type="Proteomes" id="UP000191988">
    <property type="component" value="Unassembled WGS sequence"/>
</dbReference>
<name>A0A1S7SAE6_9HYPH</name>
<dbReference type="SUPFAM" id="SSF52540">
    <property type="entry name" value="P-loop containing nucleoside triphosphate hydrolases"/>
    <property type="match status" value="1"/>
</dbReference>
<dbReference type="RefSeq" id="WP_080843357.1">
    <property type="nucleotide sequence ID" value="NZ_LT009725.1"/>
</dbReference>
<dbReference type="AlphaFoldDB" id="A0A1S7SAE6"/>
<dbReference type="STRING" id="1183432.AGR3A_pa70098"/>
<organism evidence="2 3">
    <name type="scientific">Agrobacterium tomkonis CFBP 6623</name>
    <dbReference type="NCBI Taxonomy" id="1183432"/>
    <lineage>
        <taxon>Bacteria</taxon>
        <taxon>Pseudomonadati</taxon>
        <taxon>Pseudomonadota</taxon>
        <taxon>Alphaproteobacteria</taxon>
        <taxon>Hyphomicrobiales</taxon>
        <taxon>Rhizobiaceae</taxon>
        <taxon>Rhizobium/Agrobacterium group</taxon>
        <taxon>Agrobacterium</taxon>
        <taxon>Agrobacterium tumefaciens complex</taxon>
    </lineage>
</organism>
<evidence type="ECO:0000259" key="1">
    <source>
        <dbReference type="Pfam" id="PF12705"/>
    </source>
</evidence>
<protein>
    <recommendedName>
        <fullName evidence="1">PD-(D/E)XK endonuclease-like domain-containing protein</fullName>
    </recommendedName>
</protein>
<dbReference type="InterPro" id="IPR027417">
    <property type="entry name" value="P-loop_NTPase"/>
</dbReference>
<proteinExistence type="predicted"/>
<dbReference type="Pfam" id="PF12705">
    <property type="entry name" value="PDDEXK_1"/>
    <property type="match status" value="1"/>
</dbReference>
<feature type="domain" description="PD-(D/E)XK endonuclease-like" evidence="1">
    <location>
        <begin position="577"/>
        <end position="816"/>
    </location>
</feature>
<evidence type="ECO:0000313" key="3">
    <source>
        <dbReference type="Proteomes" id="UP000191988"/>
    </source>
</evidence>
<evidence type="ECO:0000313" key="2">
    <source>
        <dbReference type="EMBL" id="CUX65493.1"/>
    </source>
</evidence>
<reference evidence="3" key="1">
    <citation type="submission" date="2016-01" db="EMBL/GenBank/DDBJ databases">
        <authorList>
            <person name="Regsiter A."/>
            <person name="william w."/>
        </authorList>
    </citation>
    <scope>NUCLEOTIDE SEQUENCE [LARGE SCALE GENOMIC DNA]</scope>
    <source>
        <strain evidence="3">CFBP 6623</strain>
    </source>
</reference>
<keyword evidence="3" id="KW-1185">Reference proteome</keyword>
<accession>A0A1S7SAE6</accession>
<dbReference type="EMBL" id="FBWK01000071">
    <property type="protein sequence ID" value="CUX65493.1"/>
    <property type="molecule type" value="Genomic_DNA"/>
</dbReference>
<dbReference type="InterPro" id="IPR038726">
    <property type="entry name" value="PDDEXK_AddAB-type"/>
</dbReference>